<accession>A0ACC1BMX4</accession>
<name>A0ACC1BMX4_9ROSI</name>
<evidence type="ECO:0000313" key="2">
    <source>
        <dbReference type="Proteomes" id="UP001164250"/>
    </source>
</evidence>
<keyword evidence="2" id="KW-1185">Reference proteome</keyword>
<protein>
    <submittedName>
        <fullName evidence="1">Uncharacterized protein</fullName>
    </submittedName>
</protein>
<dbReference type="EMBL" id="CM047900">
    <property type="protein sequence ID" value="KAJ0100318.1"/>
    <property type="molecule type" value="Genomic_DNA"/>
</dbReference>
<dbReference type="Proteomes" id="UP001164250">
    <property type="component" value="Chromosome 4"/>
</dbReference>
<reference evidence="2" key="1">
    <citation type="journal article" date="2023" name="G3 (Bethesda)">
        <title>Genome assembly and association tests identify interacting loci associated with vigor, precocity, and sex in interspecific pistachio rootstocks.</title>
        <authorList>
            <person name="Palmer W."/>
            <person name="Jacygrad E."/>
            <person name="Sagayaradj S."/>
            <person name="Cavanaugh K."/>
            <person name="Han R."/>
            <person name="Bertier L."/>
            <person name="Beede B."/>
            <person name="Kafkas S."/>
            <person name="Golino D."/>
            <person name="Preece J."/>
            <person name="Michelmore R."/>
        </authorList>
    </citation>
    <scope>NUCLEOTIDE SEQUENCE [LARGE SCALE GENOMIC DNA]</scope>
</reference>
<gene>
    <name evidence="1" type="ORF">Patl1_21575</name>
</gene>
<comment type="caution">
    <text evidence="1">The sequence shown here is derived from an EMBL/GenBank/DDBJ whole genome shotgun (WGS) entry which is preliminary data.</text>
</comment>
<evidence type="ECO:0000313" key="1">
    <source>
        <dbReference type="EMBL" id="KAJ0100318.1"/>
    </source>
</evidence>
<sequence length="446" mass="49389">MDQRLYIAACNGDIGALQELHRSDPLILFKVALETSDTPLHVAALLGHSQFAKVVMDRNPELSREVNHDGHTPLHWASSKGYLQIVTDLLKLDKGLCILKDSEGRTPLHCATIKGRLEVIRQLLSCCPESARDVTSRNETMLHLAVKNSQTELLVSLLSLLGENLVDELVNRVDEDGNTVLHLATIRKQHRMIKMLLNETKVNVNAANASGRTALDISEMCSSESDNINIGEMIRYAQGQRASQIHQKNPAQRSNEEQVVDIVSNHQETPTNTNENSPTSTQEPPPDAESERRELDSIKNGIIVLCSLFAAFCFDAILNPPGGIWQSWPSSNITNSTQAAIEANKFKMSSDYFPGSNILYDNTGYRLATMLYKNVLALTTNEEFAKWAVVAGVSHSISILFTRKKTWEVILGGGVIMRNKSSQLGSPARACCKEIFSVHCYQLILL</sequence>
<organism evidence="1 2">
    <name type="scientific">Pistacia atlantica</name>
    <dbReference type="NCBI Taxonomy" id="434234"/>
    <lineage>
        <taxon>Eukaryota</taxon>
        <taxon>Viridiplantae</taxon>
        <taxon>Streptophyta</taxon>
        <taxon>Embryophyta</taxon>
        <taxon>Tracheophyta</taxon>
        <taxon>Spermatophyta</taxon>
        <taxon>Magnoliopsida</taxon>
        <taxon>eudicotyledons</taxon>
        <taxon>Gunneridae</taxon>
        <taxon>Pentapetalae</taxon>
        <taxon>rosids</taxon>
        <taxon>malvids</taxon>
        <taxon>Sapindales</taxon>
        <taxon>Anacardiaceae</taxon>
        <taxon>Pistacia</taxon>
    </lineage>
</organism>
<proteinExistence type="predicted"/>